<dbReference type="PANTHER" id="PTHR43428:SF1">
    <property type="entry name" value="ARSENATE REDUCTASE"/>
    <property type="match status" value="1"/>
</dbReference>
<dbReference type="Proteomes" id="UP001500067">
    <property type="component" value="Unassembled WGS sequence"/>
</dbReference>
<dbReference type="InterPro" id="IPR036196">
    <property type="entry name" value="Ptyr_pPase_sf"/>
</dbReference>
<evidence type="ECO:0000256" key="1">
    <source>
        <dbReference type="ARBA" id="ARBA00022849"/>
    </source>
</evidence>
<dbReference type="SUPFAM" id="SSF52788">
    <property type="entry name" value="Phosphotyrosine protein phosphatases I"/>
    <property type="match status" value="1"/>
</dbReference>
<dbReference type="EMBL" id="BAABFA010000005">
    <property type="protein sequence ID" value="GAA4461742.1"/>
    <property type="molecule type" value="Genomic_DNA"/>
</dbReference>
<dbReference type="RefSeq" id="WP_345078590.1">
    <property type="nucleotide sequence ID" value="NZ_BAABFA010000005.1"/>
</dbReference>
<feature type="domain" description="Phosphotyrosine protein phosphatase I" evidence="2">
    <location>
        <begin position="2"/>
        <end position="138"/>
    </location>
</feature>
<accession>A0ABP8N5M0</accession>
<dbReference type="Gene3D" id="3.40.50.2300">
    <property type="match status" value="1"/>
</dbReference>
<keyword evidence="1" id="KW-0059">Arsenical resistance</keyword>
<evidence type="ECO:0000259" key="2">
    <source>
        <dbReference type="SMART" id="SM00226"/>
    </source>
</evidence>
<dbReference type="Pfam" id="PF01451">
    <property type="entry name" value="LMWPc"/>
    <property type="match status" value="1"/>
</dbReference>
<dbReference type="CDD" id="cd16345">
    <property type="entry name" value="LMWP_ArsC"/>
    <property type="match status" value="1"/>
</dbReference>
<evidence type="ECO:0000313" key="4">
    <source>
        <dbReference type="Proteomes" id="UP001500067"/>
    </source>
</evidence>
<comment type="caution">
    <text evidence="3">The sequence shown here is derived from an EMBL/GenBank/DDBJ whole genome shotgun (WGS) entry which is preliminary data.</text>
</comment>
<name>A0ABP8N5M0_9BACT</name>
<gene>
    <name evidence="3" type="ORF">GCM10023093_06950</name>
</gene>
<sequence>MYRVLFVCIHNSARSQMAEAFLKAMSEGIFYAESAGIEKGRLNPTVVRAMWEVGIDISDNETNEVAQYLGEGRTYDAVITVCDAVSAERCPTFPGNVKKFAWYFADPSQFMGSEEEMLAQVRIVRDEIRESVEDLIKEAKENNYWK</sequence>
<evidence type="ECO:0000313" key="3">
    <source>
        <dbReference type="EMBL" id="GAA4461742.1"/>
    </source>
</evidence>
<reference evidence="4" key="1">
    <citation type="journal article" date="2019" name="Int. J. Syst. Evol. Microbiol.">
        <title>The Global Catalogue of Microorganisms (GCM) 10K type strain sequencing project: providing services to taxonomists for standard genome sequencing and annotation.</title>
        <authorList>
            <consortium name="The Broad Institute Genomics Platform"/>
            <consortium name="The Broad Institute Genome Sequencing Center for Infectious Disease"/>
            <person name="Wu L."/>
            <person name="Ma J."/>
        </authorList>
    </citation>
    <scope>NUCLEOTIDE SEQUENCE [LARGE SCALE GENOMIC DNA]</scope>
    <source>
        <strain evidence="4">JCM 32105</strain>
    </source>
</reference>
<dbReference type="InterPro" id="IPR023485">
    <property type="entry name" value="Ptyr_pPase"/>
</dbReference>
<protein>
    <submittedName>
        <fullName evidence="3">Arsenate reductase ArsC</fullName>
    </submittedName>
</protein>
<dbReference type="SMART" id="SM00226">
    <property type="entry name" value="LMWPc"/>
    <property type="match status" value="1"/>
</dbReference>
<dbReference type="PANTHER" id="PTHR43428">
    <property type="entry name" value="ARSENATE REDUCTASE"/>
    <property type="match status" value="1"/>
</dbReference>
<proteinExistence type="predicted"/>
<keyword evidence="4" id="KW-1185">Reference proteome</keyword>
<organism evidence="3 4">
    <name type="scientific">Nemorincola caseinilytica</name>
    <dbReference type="NCBI Taxonomy" id="2054315"/>
    <lineage>
        <taxon>Bacteria</taxon>
        <taxon>Pseudomonadati</taxon>
        <taxon>Bacteroidota</taxon>
        <taxon>Chitinophagia</taxon>
        <taxon>Chitinophagales</taxon>
        <taxon>Chitinophagaceae</taxon>
        <taxon>Nemorincola</taxon>
    </lineage>
</organism>